<name>A0A4Y2UH28_ARAVE</name>
<evidence type="ECO:0000313" key="1">
    <source>
        <dbReference type="EMBL" id="GBO12389.1"/>
    </source>
</evidence>
<dbReference type="EMBL" id="BGPR01036945">
    <property type="protein sequence ID" value="GBO12389.1"/>
    <property type="molecule type" value="Genomic_DNA"/>
</dbReference>
<sequence length="117" mass="13171">MSSNLNRVNPSLSWHPRFLNDSRCYSSSTEDRILIVITDHGPTPPNGKREPAYLSYGFSSVYSRCSPVGEICQGTQAHGPDIALLIFGDHRQQQQHERIGVVMKRCINVSDVQMRNV</sequence>
<organism evidence="1 2">
    <name type="scientific">Araneus ventricosus</name>
    <name type="common">Orbweaver spider</name>
    <name type="synonym">Epeira ventricosa</name>
    <dbReference type="NCBI Taxonomy" id="182803"/>
    <lineage>
        <taxon>Eukaryota</taxon>
        <taxon>Metazoa</taxon>
        <taxon>Ecdysozoa</taxon>
        <taxon>Arthropoda</taxon>
        <taxon>Chelicerata</taxon>
        <taxon>Arachnida</taxon>
        <taxon>Araneae</taxon>
        <taxon>Araneomorphae</taxon>
        <taxon>Entelegynae</taxon>
        <taxon>Araneoidea</taxon>
        <taxon>Araneidae</taxon>
        <taxon>Araneus</taxon>
    </lineage>
</organism>
<evidence type="ECO:0000313" key="2">
    <source>
        <dbReference type="Proteomes" id="UP000499080"/>
    </source>
</evidence>
<dbReference type="AlphaFoldDB" id="A0A4Y2UH28"/>
<gene>
    <name evidence="1" type="ORF">AVEN_259976_1</name>
</gene>
<proteinExistence type="predicted"/>
<comment type="caution">
    <text evidence="1">The sequence shown here is derived from an EMBL/GenBank/DDBJ whole genome shotgun (WGS) entry which is preliminary data.</text>
</comment>
<accession>A0A4Y2UH28</accession>
<reference evidence="1 2" key="1">
    <citation type="journal article" date="2019" name="Sci. Rep.">
        <title>Orb-weaving spider Araneus ventricosus genome elucidates the spidroin gene catalogue.</title>
        <authorList>
            <person name="Kono N."/>
            <person name="Nakamura H."/>
            <person name="Ohtoshi R."/>
            <person name="Moran D.A.P."/>
            <person name="Shinohara A."/>
            <person name="Yoshida Y."/>
            <person name="Fujiwara M."/>
            <person name="Mori M."/>
            <person name="Tomita M."/>
            <person name="Arakawa K."/>
        </authorList>
    </citation>
    <scope>NUCLEOTIDE SEQUENCE [LARGE SCALE GENOMIC DNA]</scope>
</reference>
<keyword evidence="2" id="KW-1185">Reference proteome</keyword>
<protein>
    <submittedName>
        <fullName evidence="1">Uncharacterized protein</fullName>
    </submittedName>
</protein>
<dbReference type="Proteomes" id="UP000499080">
    <property type="component" value="Unassembled WGS sequence"/>
</dbReference>